<accession>A0A0C3BAC0</accession>
<dbReference type="SUPFAM" id="SSF56601">
    <property type="entry name" value="beta-lactamase/transpeptidase-like"/>
    <property type="match status" value="1"/>
</dbReference>
<organism evidence="2 3">
    <name type="scientific">Piloderma croceum (strain F 1598)</name>
    <dbReference type="NCBI Taxonomy" id="765440"/>
    <lineage>
        <taxon>Eukaryota</taxon>
        <taxon>Fungi</taxon>
        <taxon>Dikarya</taxon>
        <taxon>Basidiomycota</taxon>
        <taxon>Agaricomycotina</taxon>
        <taxon>Agaricomycetes</taxon>
        <taxon>Agaricomycetidae</taxon>
        <taxon>Atheliales</taxon>
        <taxon>Atheliaceae</taxon>
        <taxon>Piloderma</taxon>
    </lineage>
</organism>
<dbReference type="HOGENOM" id="CLU_020027_11_1_1"/>
<dbReference type="EMBL" id="KN832991">
    <property type="protein sequence ID" value="KIM83223.1"/>
    <property type="molecule type" value="Genomic_DNA"/>
</dbReference>
<dbReference type="InterPro" id="IPR012338">
    <property type="entry name" value="Beta-lactam/transpept-like"/>
</dbReference>
<protein>
    <recommendedName>
        <fullName evidence="1">Beta-lactamase-related domain-containing protein</fullName>
    </recommendedName>
</protein>
<dbReference type="InterPro" id="IPR001466">
    <property type="entry name" value="Beta-lactam-related"/>
</dbReference>
<proteinExistence type="predicted"/>
<dbReference type="STRING" id="765440.A0A0C3BAC0"/>
<gene>
    <name evidence="2" type="ORF">PILCRDRAFT_819458</name>
</gene>
<dbReference type="InParanoid" id="A0A0C3BAC0"/>
<sequence>MVSSIHHPDILDKLLAGLTDPAAPRNKSVPGVALVIRSKDGRIIYSQGNGSFDTSTPSWLASCTKLVTPIALLQLVEKGLITLDEPVQRFLPQCDLSHVLVGIDGEGKPMLQPVTTVVTLRNLLNHTNGLGNLFTSPARMRLFGIQNPEEALKEMLKYTKMTYQGPLDHEPESAWSYSTGPDTAGLLLEAITRQNFEDYLQAHICQPLNLKSTSFIPPPGLPDSIASRTVVGDSTSEWQKVDYPMSRNPEMHSGGSGLYSTAEEFSLILAEVLNDGGRLFEHAETAGLLFESQLTTAAKRDLGAFLQQTLATSPDTVKAWETAEPEFGLGYLVNAKDIVETGRKAGTGSWWGMSGTTAWIDRKTGIACALFTQTFPYPDAALTYAHHVVEKQVYECLSGGE</sequence>
<dbReference type="Gene3D" id="3.40.710.10">
    <property type="entry name" value="DD-peptidase/beta-lactamase superfamily"/>
    <property type="match status" value="1"/>
</dbReference>
<feature type="domain" description="Beta-lactamase-related" evidence="1">
    <location>
        <begin position="26"/>
        <end position="381"/>
    </location>
</feature>
<reference evidence="3" key="2">
    <citation type="submission" date="2015-01" db="EMBL/GenBank/DDBJ databases">
        <title>Evolutionary Origins and Diversification of the Mycorrhizal Mutualists.</title>
        <authorList>
            <consortium name="DOE Joint Genome Institute"/>
            <consortium name="Mycorrhizal Genomics Consortium"/>
            <person name="Kohler A."/>
            <person name="Kuo A."/>
            <person name="Nagy L.G."/>
            <person name="Floudas D."/>
            <person name="Copeland A."/>
            <person name="Barry K.W."/>
            <person name="Cichocki N."/>
            <person name="Veneault-Fourrey C."/>
            <person name="LaButti K."/>
            <person name="Lindquist E.A."/>
            <person name="Lipzen A."/>
            <person name="Lundell T."/>
            <person name="Morin E."/>
            <person name="Murat C."/>
            <person name="Riley R."/>
            <person name="Ohm R."/>
            <person name="Sun H."/>
            <person name="Tunlid A."/>
            <person name="Henrissat B."/>
            <person name="Grigoriev I.V."/>
            <person name="Hibbett D.S."/>
            <person name="Martin F."/>
        </authorList>
    </citation>
    <scope>NUCLEOTIDE SEQUENCE [LARGE SCALE GENOMIC DNA]</scope>
    <source>
        <strain evidence="3">F 1598</strain>
    </source>
</reference>
<dbReference type="OrthoDB" id="428260at2759"/>
<keyword evidence="3" id="KW-1185">Reference proteome</keyword>
<name>A0A0C3BAC0_PILCF</name>
<dbReference type="PANTHER" id="PTHR43283:SF3">
    <property type="entry name" value="BETA-LACTAMASE FAMILY PROTEIN (AFU_ORTHOLOGUE AFUA_5G07500)"/>
    <property type="match status" value="1"/>
</dbReference>
<dbReference type="PANTHER" id="PTHR43283">
    <property type="entry name" value="BETA-LACTAMASE-RELATED"/>
    <property type="match status" value="1"/>
</dbReference>
<reference evidence="2 3" key="1">
    <citation type="submission" date="2014-04" db="EMBL/GenBank/DDBJ databases">
        <authorList>
            <consortium name="DOE Joint Genome Institute"/>
            <person name="Kuo A."/>
            <person name="Tarkka M."/>
            <person name="Buscot F."/>
            <person name="Kohler A."/>
            <person name="Nagy L.G."/>
            <person name="Floudas D."/>
            <person name="Copeland A."/>
            <person name="Barry K.W."/>
            <person name="Cichocki N."/>
            <person name="Veneault-Fourrey C."/>
            <person name="LaButti K."/>
            <person name="Lindquist E.A."/>
            <person name="Lipzen A."/>
            <person name="Lundell T."/>
            <person name="Morin E."/>
            <person name="Murat C."/>
            <person name="Sun H."/>
            <person name="Tunlid A."/>
            <person name="Henrissat B."/>
            <person name="Grigoriev I.V."/>
            <person name="Hibbett D.S."/>
            <person name="Martin F."/>
            <person name="Nordberg H.P."/>
            <person name="Cantor M.N."/>
            <person name="Hua S.X."/>
        </authorList>
    </citation>
    <scope>NUCLEOTIDE SEQUENCE [LARGE SCALE GENOMIC DNA]</scope>
    <source>
        <strain evidence="2 3">F 1598</strain>
    </source>
</reference>
<evidence type="ECO:0000313" key="3">
    <source>
        <dbReference type="Proteomes" id="UP000054166"/>
    </source>
</evidence>
<dbReference type="Proteomes" id="UP000054166">
    <property type="component" value="Unassembled WGS sequence"/>
</dbReference>
<evidence type="ECO:0000259" key="1">
    <source>
        <dbReference type="Pfam" id="PF00144"/>
    </source>
</evidence>
<dbReference type="InterPro" id="IPR050789">
    <property type="entry name" value="Diverse_Enzym_Activities"/>
</dbReference>
<dbReference type="AlphaFoldDB" id="A0A0C3BAC0"/>
<dbReference type="Pfam" id="PF00144">
    <property type="entry name" value="Beta-lactamase"/>
    <property type="match status" value="1"/>
</dbReference>
<evidence type="ECO:0000313" key="2">
    <source>
        <dbReference type="EMBL" id="KIM83223.1"/>
    </source>
</evidence>